<feature type="non-terminal residue" evidence="1">
    <location>
        <position position="171"/>
    </location>
</feature>
<name>A0A176RXA7_9GAMM</name>
<dbReference type="EMBL" id="LUTY01002425">
    <property type="protein sequence ID" value="OAD20375.1"/>
    <property type="molecule type" value="Genomic_DNA"/>
</dbReference>
<evidence type="ECO:0000313" key="1">
    <source>
        <dbReference type="EMBL" id="OAD20375.1"/>
    </source>
</evidence>
<evidence type="ECO:0000313" key="2">
    <source>
        <dbReference type="Proteomes" id="UP000076962"/>
    </source>
</evidence>
<protein>
    <submittedName>
        <fullName evidence="1">Uncharacterized protein</fullName>
    </submittedName>
</protein>
<dbReference type="Proteomes" id="UP000076962">
    <property type="component" value="Unassembled WGS sequence"/>
</dbReference>
<dbReference type="SUPFAM" id="SSF56935">
    <property type="entry name" value="Porins"/>
    <property type="match status" value="1"/>
</dbReference>
<keyword evidence="2" id="KW-1185">Reference proteome</keyword>
<comment type="caution">
    <text evidence="1">The sequence shown here is derived from an EMBL/GenBank/DDBJ whole genome shotgun (WGS) entry which is preliminary data.</text>
</comment>
<dbReference type="InterPro" id="IPR007433">
    <property type="entry name" value="DUF481"/>
</dbReference>
<sequence>MYHFNGRYSYAETSGNIDAEMHDGTVDLFLRKNLFTSSTMYKVQHHNMDFSLLAMGMKTTNHSFHQQFSFAVTDKLSAVAGLRWDRNNQKYLDKRLIYYGGLLFNLFDSPKFKVSLFGSYGETETAYMSEEVQNTFLYSDFPSVDDYDSDFAYFNQTLNWNITDTVTFSEQ</sequence>
<organism evidence="1 2">
    <name type="scientific">Candidatus Thiomargarita nelsonii</name>
    <dbReference type="NCBI Taxonomy" id="1003181"/>
    <lineage>
        <taxon>Bacteria</taxon>
        <taxon>Pseudomonadati</taxon>
        <taxon>Pseudomonadota</taxon>
        <taxon>Gammaproteobacteria</taxon>
        <taxon>Thiotrichales</taxon>
        <taxon>Thiotrichaceae</taxon>
        <taxon>Thiomargarita</taxon>
    </lineage>
</organism>
<dbReference type="AlphaFoldDB" id="A0A176RXA7"/>
<gene>
    <name evidence="1" type="ORF">THIOM_003929</name>
</gene>
<dbReference type="Pfam" id="PF04338">
    <property type="entry name" value="DUF481"/>
    <property type="match status" value="1"/>
</dbReference>
<reference evidence="1 2" key="1">
    <citation type="submission" date="2016-05" db="EMBL/GenBank/DDBJ databases">
        <title>Single-cell genome of chain-forming Candidatus Thiomargarita nelsonii and comparison to other large sulfur-oxidizing bacteria.</title>
        <authorList>
            <person name="Winkel M."/>
            <person name="Salman V."/>
            <person name="Woyke T."/>
            <person name="Schulz-Vogt H."/>
            <person name="Richter M."/>
            <person name="Flood B."/>
            <person name="Bailey J."/>
            <person name="Amann R."/>
            <person name="Mussmann M."/>
        </authorList>
    </citation>
    <scope>NUCLEOTIDE SEQUENCE [LARGE SCALE GENOMIC DNA]</scope>
    <source>
        <strain evidence="1 2">THI036</strain>
    </source>
</reference>
<proteinExistence type="predicted"/>
<accession>A0A176RXA7</accession>